<dbReference type="RefSeq" id="WP_353897950.1">
    <property type="nucleotide sequence ID" value="NZ_JBEVCJ010000052.1"/>
</dbReference>
<evidence type="ECO:0000256" key="5">
    <source>
        <dbReference type="ARBA" id="ARBA00022692"/>
    </source>
</evidence>
<name>A0ABV2BZM5_9GAMM</name>
<evidence type="ECO:0000256" key="4">
    <source>
        <dbReference type="ARBA" id="ARBA00022475"/>
    </source>
</evidence>
<keyword evidence="12" id="KW-1185">Reference proteome</keyword>
<keyword evidence="4" id="KW-1003">Cell membrane</keyword>
<evidence type="ECO:0000256" key="6">
    <source>
        <dbReference type="ARBA" id="ARBA00022779"/>
    </source>
</evidence>
<feature type="domain" description="MotA/TolQ/ExbB proton channel" evidence="10">
    <location>
        <begin position="99"/>
        <end position="211"/>
    </location>
</feature>
<comment type="caution">
    <text evidence="11">The sequence shown here is derived from an EMBL/GenBank/DDBJ whole genome shotgun (WGS) entry which is preliminary data.</text>
</comment>
<protein>
    <submittedName>
        <fullName evidence="11">Flagellar motor protein PomA</fullName>
    </submittedName>
</protein>
<comment type="subcellular location">
    <subcellularLocation>
        <location evidence="1">Cell membrane</location>
        <topology evidence="1">Multi-pass membrane protein</topology>
    </subcellularLocation>
</comment>
<gene>
    <name evidence="11" type="primary">pomA</name>
    <name evidence="11" type="ORF">ABVT43_19670</name>
</gene>
<evidence type="ECO:0000256" key="3">
    <source>
        <dbReference type="ARBA" id="ARBA00022448"/>
    </source>
</evidence>
<feature type="transmembrane region" description="Helical" evidence="9">
    <location>
        <begin position="149"/>
        <end position="169"/>
    </location>
</feature>
<dbReference type="NCBIfam" id="NF006527">
    <property type="entry name" value="PRK08990.1"/>
    <property type="match status" value="1"/>
</dbReference>
<keyword evidence="5 9" id="KW-0812">Transmembrane</keyword>
<dbReference type="InterPro" id="IPR000540">
    <property type="entry name" value="Flag_MotA_CS"/>
</dbReference>
<accession>A0ABV2BZM5</accession>
<feature type="transmembrane region" description="Helical" evidence="9">
    <location>
        <begin position="175"/>
        <end position="197"/>
    </location>
</feature>
<evidence type="ECO:0000259" key="10">
    <source>
        <dbReference type="Pfam" id="PF01618"/>
    </source>
</evidence>
<evidence type="ECO:0000256" key="8">
    <source>
        <dbReference type="ARBA" id="ARBA00023136"/>
    </source>
</evidence>
<keyword evidence="7 9" id="KW-1133">Transmembrane helix</keyword>
<dbReference type="PROSITE" id="PS01307">
    <property type="entry name" value="MOTA"/>
    <property type="match status" value="1"/>
</dbReference>
<dbReference type="PANTHER" id="PTHR30433">
    <property type="entry name" value="CHEMOTAXIS PROTEIN MOTA"/>
    <property type="match status" value="1"/>
</dbReference>
<keyword evidence="8 9" id="KW-0472">Membrane</keyword>
<dbReference type="EMBL" id="JBEVCJ010000052">
    <property type="protein sequence ID" value="MET1257366.1"/>
    <property type="molecule type" value="Genomic_DNA"/>
</dbReference>
<feature type="transmembrane region" description="Helical" evidence="9">
    <location>
        <begin position="29"/>
        <end position="47"/>
    </location>
</feature>
<dbReference type="InterPro" id="IPR047055">
    <property type="entry name" value="MotA-like"/>
</dbReference>
<comment type="similarity">
    <text evidence="2">Belongs to the MotA family.</text>
</comment>
<reference evidence="11 12" key="1">
    <citation type="submission" date="2024-06" db="EMBL/GenBank/DDBJ databases">
        <authorList>
            <person name="Li F."/>
        </authorList>
    </citation>
    <scope>NUCLEOTIDE SEQUENCE [LARGE SCALE GENOMIC DNA]</scope>
    <source>
        <strain evidence="11 12">GXAS 311</strain>
    </source>
</reference>
<dbReference type="PANTHER" id="PTHR30433:SF2">
    <property type="entry name" value="MOTILITY PROTEIN A"/>
    <property type="match status" value="1"/>
</dbReference>
<sequence>MDIATLVGLLGAIAMVVMAMVLGGSVLTFIDVPSILIVVVGTHFVIMMKYPLGDFLSAASGGMKVLTFKSPNNDELIQSIVELADMARKSGLLALEGAQIDDPFMRKGIGLLVDGHDGDVVRSILEKDMKMASARHQSGAGIFKSMADIAPAMGMIGTLIGLVAMLSNMDDPKSIGPAMAVALLTTLYGAIMANMVGIPIADKLNLRDEEEKIAKKLIIDGLLGIQAGQNPRVIEQILHGYLAESKRPSAEE</sequence>
<dbReference type="Pfam" id="PF01618">
    <property type="entry name" value="MotA_ExbB"/>
    <property type="match status" value="1"/>
</dbReference>
<keyword evidence="11" id="KW-0282">Flagellum</keyword>
<organism evidence="11 12">
    <name type="scientific">Aliikangiella maris</name>
    <dbReference type="NCBI Taxonomy" id="3162458"/>
    <lineage>
        <taxon>Bacteria</taxon>
        <taxon>Pseudomonadati</taxon>
        <taxon>Pseudomonadota</taxon>
        <taxon>Gammaproteobacteria</taxon>
        <taxon>Oceanospirillales</taxon>
        <taxon>Pleioneaceae</taxon>
        <taxon>Aliikangiella</taxon>
    </lineage>
</organism>
<dbReference type="Proteomes" id="UP001548189">
    <property type="component" value="Unassembled WGS sequence"/>
</dbReference>
<evidence type="ECO:0000256" key="9">
    <source>
        <dbReference type="SAM" id="Phobius"/>
    </source>
</evidence>
<proteinExistence type="inferred from homology"/>
<dbReference type="InterPro" id="IPR002898">
    <property type="entry name" value="MotA_ExbB_proton_chnl"/>
</dbReference>
<keyword evidence="11" id="KW-0969">Cilium</keyword>
<evidence type="ECO:0000256" key="2">
    <source>
        <dbReference type="ARBA" id="ARBA00008038"/>
    </source>
</evidence>
<keyword evidence="6" id="KW-0283">Flagellar rotation</keyword>
<keyword evidence="11" id="KW-0966">Cell projection</keyword>
<evidence type="ECO:0000313" key="12">
    <source>
        <dbReference type="Proteomes" id="UP001548189"/>
    </source>
</evidence>
<evidence type="ECO:0000256" key="7">
    <source>
        <dbReference type="ARBA" id="ARBA00022989"/>
    </source>
</evidence>
<evidence type="ECO:0000256" key="1">
    <source>
        <dbReference type="ARBA" id="ARBA00004651"/>
    </source>
</evidence>
<evidence type="ECO:0000313" key="11">
    <source>
        <dbReference type="EMBL" id="MET1257366.1"/>
    </source>
</evidence>
<keyword evidence="3" id="KW-0813">Transport</keyword>